<keyword evidence="2 4" id="KW-0547">Nucleotide-binding</keyword>
<dbReference type="SUPFAM" id="SSF52540">
    <property type="entry name" value="P-loop containing nucleoside triphosphate hydrolases"/>
    <property type="match status" value="1"/>
</dbReference>
<dbReference type="InterPro" id="IPR015415">
    <property type="entry name" value="Spast_Vps4_C"/>
</dbReference>
<dbReference type="SMART" id="SM00382">
    <property type="entry name" value="AAA"/>
    <property type="match status" value="1"/>
</dbReference>
<evidence type="ECO:0000313" key="7">
    <source>
        <dbReference type="EMBL" id="OTF81332.1"/>
    </source>
</evidence>
<dbReference type="Pfam" id="PF17862">
    <property type="entry name" value="AAA_lid_3"/>
    <property type="match status" value="1"/>
</dbReference>
<dbReference type="AlphaFoldDB" id="A0A1Y3BKJ3"/>
<feature type="region of interest" description="Disordered" evidence="5">
    <location>
        <begin position="207"/>
        <end position="239"/>
    </location>
</feature>
<dbReference type="Gene3D" id="3.40.50.300">
    <property type="entry name" value="P-loop containing nucleotide triphosphate hydrolases"/>
    <property type="match status" value="1"/>
</dbReference>
<dbReference type="GO" id="GO:0008568">
    <property type="term" value="F:microtubule severing ATPase activity"/>
    <property type="evidence" value="ECO:0007669"/>
    <property type="project" value="UniProtKB-ARBA"/>
</dbReference>
<evidence type="ECO:0000256" key="1">
    <source>
        <dbReference type="ARBA" id="ARBA00006914"/>
    </source>
</evidence>
<dbReference type="GO" id="GO:0016887">
    <property type="term" value="F:ATP hydrolysis activity"/>
    <property type="evidence" value="ECO:0007669"/>
    <property type="project" value="InterPro"/>
</dbReference>
<evidence type="ECO:0000256" key="5">
    <source>
        <dbReference type="SAM" id="MobiDB-lite"/>
    </source>
</evidence>
<dbReference type="InterPro" id="IPR003960">
    <property type="entry name" value="ATPase_AAA_CS"/>
</dbReference>
<dbReference type="Gene3D" id="1.10.8.60">
    <property type="match status" value="1"/>
</dbReference>
<dbReference type="PROSITE" id="PS00674">
    <property type="entry name" value="AAA"/>
    <property type="match status" value="1"/>
</dbReference>
<dbReference type="EMBL" id="MUJZ01014197">
    <property type="protein sequence ID" value="OTF81332.1"/>
    <property type="molecule type" value="Genomic_DNA"/>
</dbReference>
<comment type="similarity">
    <text evidence="1 4">Belongs to the AAA ATPase family.</text>
</comment>
<evidence type="ECO:0000259" key="6">
    <source>
        <dbReference type="SMART" id="SM00382"/>
    </source>
</evidence>
<dbReference type="Pfam" id="PF09336">
    <property type="entry name" value="Vps4_C"/>
    <property type="match status" value="1"/>
</dbReference>
<evidence type="ECO:0000256" key="3">
    <source>
        <dbReference type="ARBA" id="ARBA00022840"/>
    </source>
</evidence>
<sequence>MNFELEYRYALECELNHSQRNCDNVRNQLLQLVASRRSLPSAAYHERLKDLLGEYSLEIDKKTGLNTFIDSSLEIVQHECQREEFFVDKWRSAIKNKLDDGVKVHPRPFDKMKEISDKFRRHNRERLILLQTEESADQFIQPSKSDDEDSENVNPRNVQRHFTSSQNHVQQQQQTMAKNSPTRVSGLFRKKSSQTNGFSRVLFTRHSTSSQHSNNGDQHSDSSCSQESNKSNEHLISSPVDSMPMIIESIDECDESQSNSVEATKKSPFITGLEKHLADQIVNNDMLKDEAQEIIDNVRKQKLSTFKDPMANKAPSSSLINDERLKGIESNMIELIQSQICTNLGETDWSNIAGLEFAKSTIQQVAILPLKRPDLFTGLRSPPKGILLFGPPGTGKTMIGRCIASQAKATFFSITASTLTSKWIGDGEKSMKTLFQVARCLRPSVIFIDEIDSLLKSRSDSEHESSRRMKTEFLSQFDGLSNQTNDGLLVIGTTNRPQDLDEAVRRRFAARLFVPLPDKSARKQMMTNNLRNEKHSLTDEQIDDIAERTESFSGSDIKNLCCEASFVSISEIKERLAEIGKEEIREICFNDFQQALQRIKPSFSRDDLCLYESWNEKYGSN</sequence>
<feature type="compositionally biased region" description="Polar residues" evidence="5">
    <location>
        <begin position="162"/>
        <end position="183"/>
    </location>
</feature>
<name>A0A1Y3BKJ3_EURMA</name>
<dbReference type="GO" id="GO:0031114">
    <property type="term" value="P:regulation of microtubule depolymerization"/>
    <property type="evidence" value="ECO:0007669"/>
    <property type="project" value="UniProtKB-ARBA"/>
</dbReference>
<dbReference type="GO" id="GO:0005524">
    <property type="term" value="F:ATP binding"/>
    <property type="evidence" value="ECO:0007669"/>
    <property type="project" value="UniProtKB-KW"/>
</dbReference>
<gene>
    <name evidence="7" type="ORF">BLA29_001228</name>
</gene>
<dbReference type="OrthoDB" id="10251136at2759"/>
<dbReference type="FunFam" id="1.10.8.60:FF:000022">
    <property type="entry name" value="Fidgetin like 1"/>
    <property type="match status" value="1"/>
</dbReference>
<dbReference type="InterPro" id="IPR003593">
    <property type="entry name" value="AAA+_ATPase"/>
</dbReference>
<comment type="caution">
    <text evidence="7">The sequence shown here is derived from an EMBL/GenBank/DDBJ whole genome shotgun (WGS) entry which is preliminary data.</text>
</comment>
<evidence type="ECO:0000256" key="4">
    <source>
        <dbReference type="RuleBase" id="RU003651"/>
    </source>
</evidence>
<evidence type="ECO:0000313" key="8">
    <source>
        <dbReference type="Proteomes" id="UP000194236"/>
    </source>
</evidence>
<accession>A0A1Y3BKJ3</accession>
<organism evidence="7 8">
    <name type="scientific">Euroglyphus maynei</name>
    <name type="common">Mayne's house dust mite</name>
    <dbReference type="NCBI Taxonomy" id="6958"/>
    <lineage>
        <taxon>Eukaryota</taxon>
        <taxon>Metazoa</taxon>
        <taxon>Ecdysozoa</taxon>
        <taxon>Arthropoda</taxon>
        <taxon>Chelicerata</taxon>
        <taxon>Arachnida</taxon>
        <taxon>Acari</taxon>
        <taxon>Acariformes</taxon>
        <taxon>Sarcoptiformes</taxon>
        <taxon>Astigmata</taxon>
        <taxon>Psoroptidia</taxon>
        <taxon>Analgoidea</taxon>
        <taxon>Pyroglyphidae</taxon>
        <taxon>Pyroglyphinae</taxon>
        <taxon>Euroglyphus</taxon>
    </lineage>
</organism>
<dbReference type="GO" id="GO:0005813">
    <property type="term" value="C:centrosome"/>
    <property type="evidence" value="ECO:0007669"/>
    <property type="project" value="UniProtKB-ARBA"/>
</dbReference>
<keyword evidence="8" id="KW-1185">Reference proteome</keyword>
<dbReference type="InterPro" id="IPR050304">
    <property type="entry name" value="MT-severing_AAA_ATPase"/>
</dbReference>
<dbReference type="GO" id="GO:0051013">
    <property type="term" value="P:microtubule severing"/>
    <property type="evidence" value="ECO:0007669"/>
    <property type="project" value="UniProtKB-ARBA"/>
</dbReference>
<dbReference type="Pfam" id="PF00004">
    <property type="entry name" value="AAA"/>
    <property type="match status" value="1"/>
</dbReference>
<reference evidence="7 8" key="1">
    <citation type="submission" date="2017-03" db="EMBL/GenBank/DDBJ databases">
        <title>Genome Survey of Euroglyphus maynei.</title>
        <authorList>
            <person name="Arlian L.G."/>
            <person name="Morgan M.S."/>
            <person name="Rider S.D."/>
        </authorList>
    </citation>
    <scope>NUCLEOTIDE SEQUENCE [LARGE SCALE GENOMIC DNA]</scope>
    <source>
        <strain evidence="7">Arlian Lab</strain>
        <tissue evidence="7">Whole body</tissue>
    </source>
</reference>
<feature type="region of interest" description="Disordered" evidence="5">
    <location>
        <begin position="162"/>
        <end position="191"/>
    </location>
</feature>
<dbReference type="PANTHER" id="PTHR23074">
    <property type="entry name" value="AAA DOMAIN-CONTAINING"/>
    <property type="match status" value="1"/>
</dbReference>
<proteinExistence type="inferred from homology"/>
<feature type="compositionally biased region" description="Polar residues" evidence="5">
    <location>
        <begin position="207"/>
        <end position="229"/>
    </location>
</feature>
<dbReference type="Proteomes" id="UP000194236">
    <property type="component" value="Unassembled WGS sequence"/>
</dbReference>
<feature type="domain" description="AAA+ ATPase" evidence="6">
    <location>
        <begin position="382"/>
        <end position="518"/>
    </location>
</feature>
<dbReference type="InterPro" id="IPR027417">
    <property type="entry name" value="P-loop_NTPase"/>
</dbReference>
<dbReference type="FunFam" id="3.40.50.300:FF:000093">
    <property type="entry name" value="Fidgetin-like 1"/>
    <property type="match status" value="1"/>
</dbReference>
<dbReference type="PANTHER" id="PTHR23074:SF17">
    <property type="entry name" value="FIDGETIN-LIKE PROTEIN 1"/>
    <property type="match status" value="1"/>
</dbReference>
<dbReference type="InterPro" id="IPR041569">
    <property type="entry name" value="AAA_lid_3"/>
</dbReference>
<keyword evidence="3 4" id="KW-0067">ATP-binding</keyword>
<evidence type="ECO:0000256" key="2">
    <source>
        <dbReference type="ARBA" id="ARBA00022741"/>
    </source>
</evidence>
<dbReference type="GO" id="GO:0000070">
    <property type="term" value="P:mitotic sister chromatid segregation"/>
    <property type="evidence" value="ECO:0007669"/>
    <property type="project" value="UniProtKB-ARBA"/>
</dbReference>
<protein>
    <submittedName>
        <fullName evidence="7">Spastin/fidgetin-like protein</fullName>
    </submittedName>
</protein>
<dbReference type="InterPro" id="IPR003959">
    <property type="entry name" value="ATPase_AAA_core"/>
</dbReference>